<evidence type="ECO:0000313" key="9">
    <source>
        <dbReference type="EMBL" id="SKA18589.1"/>
    </source>
</evidence>
<evidence type="ECO:0000259" key="8">
    <source>
        <dbReference type="Pfam" id="PF02687"/>
    </source>
</evidence>
<proteinExistence type="predicted"/>
<dbReference type="EMBL" id="FUXL01000007">
    <property type="protein sequence ID" value="SKA18589.1"/>
    <property type="molecule type" value="Genomic_DNA"/>
</dbReference>
<organism evidence="9 10">
    <name type="scientific">Consotaella salsifontis</name>
    <dbReference type="NCBI Taxonomy" id="1365950"/>
    <lineage>
        <taxon>Bacteria</taxon>
        <taxon>Pseudomonadati</taxon>
        <taxon>Pseudomonadota</taxon>
        <taxon>Alphaproteobacteria</taxon>
        <taxon>Hyphomicrobiales</taxon>
        <taxon>Aurantimonadaceae</taxon>
        <taxon>Consotaella</taxon>
    </lineage>
</organism>
<dbReference type="InterPro" id="IPR003838">
    <property type="entry name" value="ABC3_permease_C"/>
</dbReference>
<keyword evidence="5 7" id="KW-0472">Membrane</keyword>
<accession>A0A1T4RRH0</accession>
<evidence type="ECO:0000256" key="2">
    <source>
        <dbReference type="ARBA" id="ARBA00022475"/>
    </source>
</evidence>
<evidence type="ECO:0000313" key="10">
    <source>
        <dbReference type="Proteomes" id="UP000190135"/>
    </source>
</evidence>
<feature type="compositionally biased region" description="Basic and acidic residues" evidence="6">
    <location>
        <begin position="209"/>
        <end position="223"/>
    </location>
</feature>
<dbReference type="RefSeq" id="WP_078708701.1">
    <property type="nucleotide sequence ID" value="NZ_FUXL01000007.1"/>
</dbReference>
<feature type="region of interest" description="Disordered" evidence="6">
    <location>
        <begin position="201"/>
        <end position="223"/>
    </location>
</feature>
<evidence type="ECO:0000256" key="6">
    <source>
        <dbReference type="SAM" id="MobiDB-lite"/>
    </source>
</evidence>
<evidence type="ECO:0000256" key="4">
    <source>
        <dbReference type="ARBA" id="ARBA00022989"/>
    </source>
</evidence>
<dbReference type="GO" id="GO:0005886">
    <property type="term" value="C:plasma membrane"/>
    <property type="evidence" value="ECO:0007669"/>
    <property type="project" value="UniProtKB-SubCell"/>
</dbReference>
<keyword evidence="4 7" id="KW-1133">Transmembrane helix</keyword>
<dbReference type="PANTHER" id="PTHR43738:SF2">
    <property type="entry name" value="ABC TRANSPORTER PERMEASE"/>
    <property type="match status" value="1"/>
</dbReference>
<keyword evidence="2" id="KW-1003">Cell membrane</keyword>
<keyword evidence="10" id="KW-1185">Reference proteome</keyword>
<sequence>MFRFIAADLKRNLAGAAIVALIIALATALGVAVTLQERALRLGSARAASAFDLVIGAPGSETQLVLSSVFLQAAPLPLVPGTVLSGLARDPRVAWAAPIGFGDFAGDSPIVGTTAELVAGMGGVSEGQVFSKLGEALVGALADHKIGDAITPLHGRLGEGGHAHAEARYTVVGRLKPTGTPWDHAVLVPIEAVWAIHEHHDEDEEEHEGAEHHEEEEHEHHLDFSRPIDPAALSAPEAPGLPAILVKPKTFADAYKLRMEYRTDRTLAVFPGEVLTRLYGTLGDARRVLTAVAAGAQGLVAASILLVVVVHILQRRRQIGALRAFGAPRGVVFSIVFLETFAVIGVGVLAGFGLGWLAARSISSILTEESGIAMPVVFTAEDWLAALALLAATVVIAAIPSALAYRQSPAEALRG</sequence>
<dbReference type="Proteomes" id="UP000190135">
    <property type="component" value="Unassembled WGS sequence"/>
</dbReference>
<dbReference type="OrthoDB" id="9784014at2"/>
<keyword evidence="3 7" id="KW-0812">Transmembrane</keyword>
<dbReference type="Pfam" id="PF02687">
    <property type="entry name" value="FtsX"/>
    <property type="match status" value="1"/>
</dbReference>
<comment type="subcellular location">
    <subcellularLocation>
        <location evidence="1">Cell membrane</location>
        <topology evidence="1">Multi-pass membrane protein</topology>
    </subcellularLocation>
</comment>
<feature type="domain" description="ABC3 transporter permease C-terminal" evidence="8">
    <location>
        <begin position="299"/>
        <end position="407"/>
    </location>
</feature>
<feature type="transmembrane region" description="Helical" evidence="7">
    <location>
        <begin position="331"/>
        <end position="359"/>
    </location>
</feature>
<reference evidence="10" key="1">
    <citation type="submission" date="2017-02" db="EMBL/GenBank/DDBJ databases">
        <authorList>
            <person name="Varghese N."/>
            <person name="Submissions S."/>
        </authorList>
    </citation>
    <scope>NUCLEOTIDE SEQUENCE [LARGE SCALE GENOMIC DNA]</scope>
    <source>
        <strain evidence="10">USBA 369</strain>
    </source>
</reference>
<dbReference type="PANTHER" id="PTHR43738">
    <property type="entry name" value="ABC TRANSPORTER, MEMBRANE PROTEIN"/>
    <property type="match status" value="1"/>
</dbReference>
<dbReference type="AlphaFoldDB" id="A0A1T4RRH0"/>
<evidence type="ECO:0000256" key="5">
    <source>
        <dbReference type="ARBA" id="ARBA00023136"/>
    </source>
</evidence>
<evidence type="ECO:0000256" key="3">
    <source>
        <dbReference type="ARBA" id="ARBA00022692"/>
    </source>
</evidence>
<name>A0A1T4RRH0_9HYPH</name>
<dbReference type="STRING" id="1365950.SAMN05428963_107212"/>
<gene>
    <name evidence="9" type="ORF">SAMN05428963_107212</name>
</gene>
<evidence type="ECO:0000256" key="7">
    <source>
        <dbReference type="SAM" id="Phobius"/>
    </source>
</evidence>
<feature type="transmembrane region" description="Helical" evidence="7">
    <location>
        <begin position="288"/>
        <end position="310"/>
    </location>
</feature>
<dbReference type="InterPro" id="IPR051125">
    <property type="entry name" value="ABC-4/HrtB_transporter"/>
</dbReference>
<feature type="transmembrane region" description="Helical" evidence="7">
    <location>
        <begin position="383"/>
        <end position="405"/>
    </location>
</feature>
<evidence type="ECO:0000256" key="1">
    <source>
        <dbReference type="ARBA" id="ARBA00004651"/>
    </source>
</evidence>
<protein>
    <submittedName>
        <fullName evidence="9">Putative ABC transport system permease protein</fullName>
    </submittedName>
</protein>